<evidence type="ECO:0000313" key="7">
    <source>
        <dbReference type="EMBL" id="KAH6654130.1"/>
    </source>
</evidence>
<accession>A0A9P8UKE1</accession>
<dbReference type="GO" id="GO:1904263">
    <property type="term" value="P:positive regulation of TORC1 signaling"/>
    <property type="evidence" value="ECO:0007669"/>
    <property type="project" value="TreeGrafter"/>
</dbReference>
<evidence type="ECO:0000259" key="5">
    <source>
        <dbReference type="Pfam" id="PF17034"/>
    </source>
</evidence>
<dbReference type="PANTHER" id="PTHR16453:SF9">
    <property type="entry name" value="GATOR COMPLEX PROTEIN MIOS"/>
    <property type="match status" value="1"/>
</dbReference>
<dbReference type="InterPro" id="IPR031488">
    <property type="entry name" value="Zn_ribbon_mio"/>
</dbReference>
<feature type="region of interest" description="Disordered" evidence="4">
    <location>
        <begin position="317"/>
        <end position="344"/>
    </location>
</feature>
<evidence type="ECO:0000256" key="3">
    <source>
        <dbReference type="ARBA" id="ARBA00022737"/>
    </source>
</evidence>
<feature type="compositionally biased region" description="Basic and acidic residues" evidence="4">
    <location>
        <begin position="333"/>
        <end position="344"/>
    </location>
</feature>
<comment type="similarity">
    <text evidence="1">Belongs to the WD repeat mio family.</text>
</comment>
<dbReference type="InterPro" id="IPR036322">
    <property type="entry name" value="WD40_repeat_dom_sf"/>
</dbReference>
<evidence type="ECO:0000313" key="8">
    <source>
        <dbReference type="Proteomes" id="UP000758603"/>
    </source>
</evidence>
<keyword evidence="8" id="KW-1185">Reference proteome</keyword>
<sequence>MMERPEPGLIKWSPNPSQDTFIHVNLQQRFVQAYNATGHANRDRFDFRRLYRHEEYPFFLTTYDWAPSIPGLVAMGTALGHVQLLRIDDNANSVMELKVRMARPCHAVAFSTENLLAVGLDRVRNDQCLHIWDINRVSTLDPDVVGFPLDTSASLEPFQRLEPSVTVSSVKFFEDSPQTFAVGIKNQGIRVYDLRDQHGSVINYQTKLNNNIAIDYADQNYFASTALDHAGVVVWDRRATSRSSSSQVYLDAVDKDNLPWGAALKINRAVDLDPEDNDERNSLIRSVRFCRDRRGLLAVLSRTGQLRVVDTQKEFTSQEVEHEGSPELLQVRRSHELHPDYSNKDKRNDKIVSFDWVNLDSPALTPRVLVLRHSGDFDILEVPHYTTDHVYKMVPWQAPYRGLNEGTSYHSLMDFEKSQTPVMLGAAIIQQVISDIPLFGDHKADVERLIMRALQPRHTFSQDHTEDTMAISGELPDSFSKGISTAQKLQALRELSRQASKRAIVGTKPGQSQGRLEDLTQSMEELAARRSEPPSNRQLHERLLSQNIDARGLSKEGQAVLDHILLLRAKNRYLFDPTVNRDVLSDDPWLRDVWDWIHGAENDNVEGGMTADGLDLSYMGVSTIWANDLGKESGTRLPQGASVPSRSKWESALKSINHRLGLPEYDAVDSAWPAHRQICIRICGWGRSPQMTWADYEATPVSERAPSWHTMATAHHLFAGETDQAVETLKKASGEHPELLFVSLALQLIGNDPGLARGQLDFDDAVASKTDPYLRAISSLIATNDWETIANQESLPLRQRTYVALRYMDDEKLTKWLDGVVTKCISTGDVEGLVLTGITDKMIDIFATYVEKFFDVQTATLVMSICAPRYIDDYRCLVWRNAYRAYLQRHKAYYQRTKFEVESTKRSKRDGIPTVKPPSRQIALRCVFCDAEYELSKMGTMGPSAAGAHRNPLMAPNVNAGVSCPNCGRHLPRCVVCLEVVGIPRSENPGADPEKRAATRFPTFCLKCEHVLHLDHARQWFARHAECPVPECRCRCNFRANPDLHYH</sequence>
<proteinExistence type="inferred from homology"/>
<dbReference type="PANTHER" id="PTHR16453">
    <property type="entry name" value="WD40 DOMAIN-CONTAINING PROTEIN MIO FAMILY MEMBER"/>
    <property type="match status" value="1"/>
</dbReference>
<evidence type="ECO:0000259" key="6">
    <source>
        <dbReference type="Pfam" id="PF21719"/>
    </source>
</evidence>
<dbReference type="InterPro" id="IPR015943">
    <property type="entry name" value="WD40/YVTN_repeat-like_dom_sf"/>
</dbReference>
<evidence type="ECO:0000256" key="2">
    <source>
        <dbReference type="ARBA" id="ARBA00022574"/>
    </source>
</evidence>
<dbReference type="RefSeq" id="XP_045958400.1">
    <property type="nucleotide sequence ID" value="XM_046102722.1"/>
</dbReference>
<evidence type="ECO:0000256" key="1">
    <source>
        <dbReference type="ARBA" id="ARBA00009713"/>
    </source>
</evidence>
<organism evidence="7 8">
    <name type="scientific">Truncatella angustata</name>
    <dbReference type="NCBI Taxonomy" id="152316"/>
    <lineage>
        <taxon>Eukaryota</taxon>
        <taxon>Fungi</taxon>
        <taxon>Dikarya</taxon>
        <taxon>Ascomycota</taxon>
        <taxon>Pezizomycotina</taxon>
        <taxon>Sordariomycetes</taxon>
        <taxon>Xylariomycetidae</taxon>
        <taxon>Amphisphaeriales</taxon>
        <taxon>Sporocadaceae</taxon>
        <taxon>Truncatella</taxon>
    </lineage>
</organism>
<protein>
    <submittedName>
        <fullName evidence="7">WD repeat domain-containing protein</fullName>
    </submittedName>
</protein>
<dbReference type="InterPro" id="IPR037593">
    <property type="entry name" value="MIOS/Sea4"/>
</dbReference>
<keyword evidence="3" id="KW-0677">Repeat</keyword>
<dbReference type="Gene3D" id="2.130.10.10">
    <property type="entry name" value="YVTN repeat-like/Quinoprotein amine dehydrogenase"/>
    <property type="match status" value="1"/>
</dbReference>
<dbReference type="SUPFAM" id="SSF50978">
    <property type="entry name" value="WD40 repeat-like"/>
    <property type="match status" value="1"/>
</dbReference>
<name>A0A9P8UKE1_9PEZI</name>
<reference evidence="7" key="1">
    <citation type="journal article" date="2021" name="Nat. Commun.">
        <title>Genetic determinants of endophytism in the Arabidopsis root mycobiome.</title>
        <authorList>
            <person name="Mesny F."/>
            <person name="Miyauchi S."/>
            <person name="Thiergart T."/>
            <person name="Pickel B."/>
            <person name="Atanasova L."/>
            <person name="Karlsson M."/>
            <person name="Huettel B."/>
            <person name="Barry K.W."/>
            <person name="Haridas S."/>
            <person name="Chen C."/>
            <person name="Bauer D."/>
            <person name="Andreopoulos W."/>
            <person name="Pangilinan J."/>
            <person name="LaButti K."/>
            <person name="Riley R."/>
            <person name="Lipzen A."/>
            <person name="Clum A."/>
            <person name="Drula E."/>
            <person name="Henrissat B."/>
            <person name="Kohler A."/>
            <person name="Grigoriev I.V."/>
            <person name="Martin F.M."/>
            <person name="Hacquard S."/>
        </authorList>
    </citation>
    <scope>NUCLEOTIDE SEQUENCE</scope>
    <source>
        <strain evidence="7">MPI-SDFR-AT-0073</strain>
    </source>
</reference>
<dbReference type="InterPro" id="IPR049092">
    <property type="entry name" value="MIOS_a-sol"/>
</dbReference>
<dbReference type="GO" id="GO:0005737">
    <property type="term" value="C:cytoplasm"/>
    <property type="evidence" value="ECO:0007669"/>
    <property type="project" value="TreeGrafter"/>
</dbReference>
<keyword evidence="2" id="KW-0853">WD repeat</keyword>
<dbReference type="OrthoDB" id="341486at2759"/>
<feature type="domain" description="GATOR2 complex protein MIO zinc-ribbon like" evidence="5">
    <location>
        <begin position="959"/>
        <end position="1037"/>
    </location>
</feature>
<dbReference type="FunFam" id="2.130.10.10:FF:001167">
    <property type="entry name" value="Uncharacterized protein"/>
    <property type="match status" value="1"/>
</dbReference>
<dbReference type="Pfam" id="PF21719">
    <property type="entry name" value="MIOS_a-sol"/>
    <property type="match status" value="1"/>
</dbReference>
<dbReference type="Proteomes" id="UP000758603">
    <property type="component" value="Unassembled WGS sequence"/>
</dbReference>
<dbReference type="AlphaFoldDB" id="A0A9P8UKE1"/>
<comment type="caution">
    <text evidence="7">The sequence shown here is derived from an EMBL/GenBank/DDBJ whole genome shotgun (WGS) entry which is preliminary data.</text>
</comment>
<dbReference type="EMBL" id="JAGPXC010000004">
    <property type="protein sequence ID" value="KAH6654130.1"/>
    <property type="molecule type" value="Genomic_DNA"/>
</dbReference>
<dbReference type="Pfam" id="PF17034">
    <property type="entry name" value="zinc_ribbon_16"/>
    <property type="match status" value="1"/>
</dbReference>
<gene>
    <name evidence="7" type="ORF">BKA67DRAFT_564253</name>
</gene>
<dbReference type="GeneID" id="70131614"/>
<feature type="domain" description="MIOS-like alpha-solenoid" evidence="6">
    <location>
        <begin position="568"/>
        <end position="806"/>
    </location>
</feature>
<evidence type="ECO:0000256" key="4">
    <source>
        <dbReference type="SAM" id="MobiDB-lite"/>
    </source>
</evidence>